<evidence type="ECO:0000313" key="2">
    <source>
        <dbReference type="Proteomes" id="UP000052023"/>
    </source>
</evidence>
<dbReference type="EMBL" id="LLYA01000174">
    <property type="protein sequence ID" value="KRR20953.1"/>
    <property type="molecule type" value="Genomic_DNA"/>
</dbReference>
<evidence type="ECO:0000313" key="1">
    <source>
        <dbReference type="EMBL" id="KRR20953.1"/>
    </source>
</evidence>
<name>A0A0R3ML63_9BRAD</name>
<reference evidence="1 2" key="1">
    <citation type="submission" date="2014-03" db="EMBL/GenBank/DDBJ databases">
        <title>Bradyrhizobium valentinum sp. nov., isolated from effective nodules of Lupinus mariae-josephae, a lupine endemic of basic-lime soils in Eastern Spain.</title>
        <authorList>
            <person name="Duran D."/>
            <person name="Rey L."/>
            <person name="Navarro A."/>
            <person name="Busquets A."/>
            <person name="Imperial J."/>
            <person name="Ruiz-Argueso T."/>
        </authorList>
    </citation>
    <scope>NUCLEOTIDE SEQUENCE [LARGE SCALE GENOMIC DNA]</scope>
    <source>
        <strain evidence="1 2">Ro19</strain>
    </source>
</reference>
<dbReference type="AlphaFoldDB" id="A0A0R3ML63"/>
<keyword evidence="2" id="KW-1185">Reference proteome</keyword>
<accession>A0A0R3ML63</accession>
<gene>
    <name evidence="1" type="ORF">CQ13_31455</name>
</gene>
<dbReference type="Proteomes" id="UP000052023">
    <property type="component" value="Unassembled WGS sequence"/>
</dbReference>
<protein>
    <submittedName>
        <fullName evidence="1">Uncharacterized protein</fullName>
    </submittedName>
</protein>
<organism evidence="1 2">
    <name type="scientific">Bradyrhizobium retamae</name>
    <dbReference type="NCBI Taxonomy" id="1300035"/>
    <lineage>
        <taxon>Bacteria</taxon>
        <taxon>Pseudomonadati</taxon>
        <taxon>Pseudomonadota</taxon>
        <taxon>Alphaproteobacteria</taxon>
        <taxon>Hyphomicrobiales</taxon>
        <taxon>Nitrobacteraceae</taxon>
        <taxon>Bradyrhizobium</taxon>
    </lineage>
</organism>
<sequence length="61" mass="6732">MLRIARGKTSAAISLRRLRPPGTRRSLRAQARIAQRSLHMTPGKLNEVEHPMVSLTISGVS</sequence>
<proteinExistence type="predicted"/>
<comment type="caution">
    <text evidence="1">The sequence shown here is derived from an EMBL/GenBank/DDBJ whole genome shotgun (WGS) entry which is preliminary data.</text>
</comment>